<evidence type="ECO:0000313" key="3">
    <source>
        <dbReference type="Proteomes" id="UP000775213"/>
    </source>
</evidence>
<sequence>MVATAISSVTTAAFSSLSSHRLFMSHTKSVKILVMATKKKVDRYDANWKKQWYGAGIFSEGSEEVSVDVVKKLEERKVLSGVEKAGLLSKAEQLGFTLSSIEKLGFFSKAEKLGLLSFLEKAAGSSPSTLASFSLPLLIAAVAAIVLIPDDSAVLVAVQAVVAALLGVGAAGLFVGSVVLGGLQESE</sequence>
<dbReference type="InterPro" id="IPR009500">
    <property type="entry name" value="DUF1118"/>
</dbReference>
<proteinExistence type="predicted"/>
<dbReference type="AlphaFoldDB" id="A0AAV7GCB4"/>
<reference evidence="2 3" key="1">
    <citation type="journal article" date="2021" name="Hortic Res">
        <title>Chromosome-scale assembly of the Dendrobium chrysotoxum genome enhances the understanding of orchid evolution.</title>
        <authorList>
            <person name="Zhang Y."/>
            <person name="Zhang G.Q."/>
            <person name="Zhang D."/>
            <person name="Liu X.D."/>
            <person name="Xu X.Y."/>
            <person name="Sun W.H."/>
            <person name="Yu X."/>
            <person name="Zhu X."/>
            <person name="Wang Z.W."/>
            <person name="Zhao X."/>
            <person name="Zhong W.Y."/>
            <person name="Chen H."/>
            <person name="Yin W.L."/>
            <person name="Huang T."/>
            <person name="Niu S.C."/>
            <person name="Liu Z.J."/>
        </authorList>
    </citation>
    <scope>NUCLEOTIDE SEQUENCE [LARGE SCALE GENOMIC DNA]</scope>
    <source>
        <strain evidence="2">Lindl</strain>
    </source>
</reference>
<keyword evidence="1" id="KW-0812">Transmembrane</keyword>
<dbReference type="Proteomes" id="UP000775213">
    <property type="component" value="Unassembled WGS sequence"/>
</dbReference>
<keyword evidence="1" id="KW-1133">Transmembrane helix</keyword>
<name>A0AAV7GCB4_DENCH</name>
<comment type="caution">
    <text evidence="2">The sequence shown here is derived from an EMBL/GenBank/DDBJ whole genome shotgun (WGS) entry which is preliminary data.</text>
</comment>
<dbReference type="Pfam" id="PF06549">
    <property type="entry name" value="DUF1118"/>
    <property type="match status" value="1"/>
</dbReference>
<protein>
    <submittedName>
        <fullName evidence="2">Uncharacterized protein</fullName>
    </submittedName>
</protein>
<keyword evidence="1" id="KW-0472">Membrane</keyword>
<feature type="transmembrane region" description="Helical" evidence="1">
    <location>
        <begin position="154"/>
        <end position="183"/>
    </location>
</feature>
<keyword evidence="3" id="KW-1185">Reference proteome</keyword>
<dbReference type="EMBL" id="JAGFBR010000016">
    <property type="protein sequence ID" value="KAH0453379.1"/>
    <property type="molecule type" value="Genomic_DNA"/>
</dbReference>
<organism evidence="2 3">
    <name type="scientific">Dendrobium chrysotoxum</name>
    <name type="common">Orchid</name>
    <dbReference type="NCBI Taxonomy" id="161865"/>
    <lineage>
        <taxon>Eukaryota</taxon>
        <taxon>Viridiplantae</taxon>
        <taxon>Streptophyta</taxon>
        <taxon>Embryophyta</taxon>
        <taxon>Tracheophyta</taxon>
        <taxon>Spermatophyta</taxon>
        <taxon>Magnoliopsida</taxon>
        <taxon>Liliopsida</taxon>
        <taxon>Asparagales</taxon>
        <taxon>Orchidaceae</taxon>
        <taxon>Epidendroideae</taxon>
        <taxon>Malaxideae</taxon>
        <taxon>Dendrobiinae</taxon>
        <taxon>Dendrobium</taxon>
    </lineage>
</organism>
<evidence type="ECO:0000256" key="1">
    <source>
        <dbReference type="SAM" id="Phobius"/>
    </source>
</evidence>
<accession>A0AAV7GCB4</accession>
<evidence type="ECO:0000313" key="2">
    <source>
        <dbReference type="EMBL" id="KAH0453379.1"/>
    </source>
</evidence>
<feature type="transmembrane region" description="Helical" evidence="1">
    <location>
        <begin position="130"/>
        <end position="148"/>
    </location>
</feature>
<gene>
    <name evidence="2" type="ORF">IEQ34_017703</name>
</gene>